<gene>
    <name evidence="2" type="ORF">PIB30_105206</name>
</gene>
<reference evidence="2 3" key="1">
    <citation type="journal article" date="2023" name="Plants (Basel)">
        <title>Bridging the Gap: Combining Genomics and Transcriptomics Approaches to Understand Stylosanthes scabra, an Orphan Legume from the Brazilian Caatinga.</title>
        <authorList>
            <person name="Ferreira-Neto J.R.C."/>
            <person name="da Silva M.D."/>
            <person name="Binneck E."/>
            <person name="de Melo N.F."/>
            <person name="da Silva R.H."/>
            <person name="de Melo A.L.T.M."/>
            <person name="Pandolfi V."/>
            <person name="Bustamante F.O."/>
            <person name="Brasileiro-Vidal A.C."/>
            <person name="Benko-Iseppon A.M."/>
        </authorList>
    </citation>
    <scope>NUCLEOTIDE SEQUENCE [LARGE SCALE GENOMIC DNA]</scope>
    <source>
        <tissue evidence="2">Leaves</tissue>
    </source>
</reference>
<evidence type="ECO:0000313" key="2">
    <source>
        <dbReference type="EMBL" id="MED6116948.1"/>
    </source>
</evidence>
<feature type="non-terminal residue" evidence="2">
    <location>
        <position position="89"/>
    </location>
</feature>
<sequence length="89" mass="9895">MPRRGNPLLRPIPRTPRRPSPYLGVALHAPAPSNLTTQCLSVPPPRLGVSFQHPPPWTHHQPRLGVALYAYAWSPICTHALPMPRPCLD</sequence>
<comment type="caution">
    <text evidence="2">The sequence shown here is derived from an EMBL/GenBank/DDBJ whole genome shotgun (WGS) entry which is preliminary data.</text>
</comment>
<evidence type="ECO:0000256" key="1">
    <source>
        <dbReference type="SAM" id="MobiDB-lite"/>
    </source>
</evidence>
<dbReference type="Proteomes" id="UP001341840">
    <property type="component" value="Unassembled WGS sequence"/>
</dbReference>
<organism evidence="2 3">
    <name type="scientific">Stylosanthes scabra</name>
    <dbReference type="NCBI Taxonomy" id="79078"/>
    <lineage>
        <taxon>Eukaryota</taxon>
        <taxon>Viridiplantae</taxon>
        <taxon>Streptophyta</taxon>
        <taxon>Embryophyta</taxon>
        <taxon>Tracheophyta</taxon>
        <taxon>Spermatophyta</taxon>
        <taxon>Magnoliopsida</taxon>
        <taxon>eudicotyledons</taxon>
        <taxon>Gunneridae</taxon>
        <taxon>Pentapetalae</taxon>
        <taxon>rosids</taxon>
        <taxon>fabids</taxon>
        <taxon>Fabales</taxon>
        <taxon>Fabaceae</taxon>
        <taxon>Papilionoideae</taxon>
        <taxon>50 kb inversion clade</taxon>
        <taxon>dalbergioids sensu lato</taxon>
        <taxon>Dalbergieae</taxon>
        <taxon>Pterocarpus clade</taxon>
        <taxon>Stylosanthes</taxon>
    </lineage>
</organism>
<proteinExistence type="predicted"/>
<dbReference type="EMBL" id="JASCZI010003802">
    <property type="protein sequence ID" value="MED6116948.1"/>
    <property type="molecule type" value="Genomic_DNA"/>
</dbReference>
<name>A0ABU6QYM0_9FABA</name>
<evidence type="ECO:0000313" key="3">
    <source>
        <dbReference type="Proteomes" id="UP001341840"/>
    </source>
</evidence>
<accession>A0ABU6QYM0</accession>
<protein>
    <submittedName>
        <fullName evidence="2">Uncharacterized protein</fullName>
    </submittedName>
</protein>
<keyword evidence="3" id="KW-1185">Reference proteome</keyword>
<feature type="region of interest" description="Disordered" evidence="1">
    <location>
        <begin position="1"/>
        <end position="20"/>
    </location>
</feature>